<dbReference type="InterPro" id="IPR026960">
    <property type="entry name" value="RVT-Znf"/>
</dbReference>
<keyword evidence="3" id="KW-1185">Reference proteome</keyword>
<accession>A0A9D3ZEY8</accession>
<proteinExistence type="predicted"/>
<dbReference type="Pfam" id="PF13966">
    <property type="entry name" value="zf-RVT"/>
    <property type="match status" value="1"/>
</dbReference>
<organism evidence="2 3">
    <name type="scientific">Gossypium stocksii</name>
    <dbReference type="NCBI Taxonomy" id="47602"/>
    <lineage>
        <taxon>Eukaryota</taxon>
        <taxon>Viridiplantae</taxon>
        <taxon>Streptophyta</taxon>
        <taxon>Embryophyta</taxon>
        <taxon>Tracheophyta</taxon>
        <taxon>Spermatophyta</taxon>
        <taxon>Magnoliopsida</taxon>
        <taxon>eudicotyledons</taxon>
        <taxon>Gunneridae</taxon>
        <taxon>Pentapetalae</taxon>
        <taxon>rosids</taxon>
        <taxon>malvids</taxon>
        <taxon>Malvales</taxon>
        <taxon>Malvaceae</taxon>
        <taxon>Malvoideae</taxon>
        <taxon>Gossypium</taxon>
    </lineage>
</organism>
<reference evidence="2 3" key="1">
    <citation type="journal article" date="2021" name="Plant Biotechnol. J.">
        <title>Multi-omics assisted identification of the key and species-specific regulatory components of drought-tolerant mechanisms in Gossypium stocksii.</title>
        <authorList>
            <person name="Yu D."/>
            <person name="Ke L."/>
            <person name="Zhang D."/>
            <person name="Wu Y."/>
            <person name="Sun Y."/>
            <person name="Mei J."/>
            <person name="Sun J."/>
            <person name="Sun Y."/>
        </authorList>
    </citation>
    <scope>NUCLEOTIDE SEQUENCE [LARGE SCALE GENOMIC DNA]</scope>
    <source>
        <strain evidence="3">cv. E1</strain>
        <tissue evidence="2">Leaf</tissue>
    </source>
</reference>
<dbReference type="Proteomes" id="UP000828251">
    <property type="component" value="Unassembled WGS sequence"/>
</dbReference>
<protein>
    <recommendedName>
        <fullName evidence="1">Reverse transcriptase zinc-binding domain-containing protein</fullName>
    </recommendedName>
</protein>
<evidence type="ECO:0000313" key="3">
    <source>
        <dbReference type="Proteomes" id="UP000828251"/>
    </source>
</evidence>
<dbReference type="AlphaFoldDB" id="A0A9D3ZEY8"/>
<evidence type="ECO:0000313" key="2">
    <source>
        <dbReference type="EMBL" id="KAH1031312.1"/>
    </source>
</evidence>
<comment type="caution">
    <text evidence="2">The sequence shown here is derived from an EMBL/GenBank/DDBJ whole genome shotgun (WGS) entry which is preliminary data.</text>
</comment>
<dbReference type="OrthoDB" id="999432at2759"/>
<sequence>MKWKTDLIHNTFQEEIAQKILQIPLAETVNEDGQVWKGEQSGEYSVCSAYKLLQDSTLDPSRNLIQADGKKFYRKLWNLHLPTKITITIWRISWNYLPTMANLKSRRVVAHCRCPRCCYEVEDCHHIFRKCLASIEVWQYLDISWVTNNSSADFWEWLT</sequence>
<feature type="domain" description="Reverse transcriptase zinc-binding" evidence="1">
    <location>
        <begin position="44"/>
        <end position="138"/>
    </location>
</feature>
<name>A0A9D3ZEY8_9ROSI</name>
<evidence type="ECO:0000259" key="1">
    <source>
        <dbReference type="Pfam" id="PF13966"/>
    </source>
</evidence>
<dbReference type="EMBL" id="JAIQCV010000013">
    <property type="protein sequence ID" value="KAH1031312.1"/>
    <property type="molecule type" value="Genomic_DNA"/>
</dbReference>
<gene>
    <name evidence="2" type="ORF">J1N35_043486</name>
</gene>